<dbReference type="KEGG" id="bapa:BBC0178_011280"/>
<evidence type="ECO:0000256" key="1">
    <source>
        <dbReference type="ARBA" id="ARBA00001946"/>
    </source>
</evidence>
<keyword evidence="4" id="KW-0460">Magnesium</keyword>
<dbReference type="PANTHER" id="PTHR31609:SF1">
    <property type="entry name" value="CARBOHYDRATE DEACETYLASE"/>
    <property type="match status" value="1"/>
</dbReference>
<proteinExistence type="predicted"/>
<keyword evidence="3" id="KW-0378">Hydrolase</keyword>
<protein>
    <submittedName>
        <fullName evidence="6">YdjC-like protein</fullName>
    </submittedName>
</protein>
<dbReference type="InterPro" id="IPR011330">
    <property type="entry name" value="Glyco_hydro/deAcase_b/a-brl"/>
</dbReference>
<accession>A0A1U9MBE9</accession>
<organism evidence="6 7">
    <name type="scientific">Bartonella apihabitans</name>
    <dbReference type="NCBI Taxonomy" id="2750929"/>
    <lineage>
        <taxon>Bacteria</taxon>
        <taxon>Pseudomonadati</taxon>
        <taxon>Pseudomonadota</taxon>
        <taxon>Alphaproteobacteria</taxon>
        <taxon>Hyphomicrobiales</taxon>
        <taxon>Bartonellaceae</taxon>
        <taxon>Bartonella</taxon>
    </lineage>
</organism>
<evidence type="ECO:0000313" key="7">
    <source>
        <dbReference type="Proteomes" id="UP000189660"/>
    </source>
</evidence>
<evidence type="ECO:0000256" key="4">
    <source>
        <dbReference type="ARBA" id="ARBA00022842"/>
    </source>
</evidence>
<gene>
    <name evidence="6" type="ORF">BBC0178_011280</name>
</gene>
<evidence type="ECO:0000256" key="3">
    <source>
        <dbReference type="ARBA" id="ARBA00022801"/>
    </source>
</evidence>
<dbReference type="Pfam" id="PF04794">
    <property type="entry name" value="YdjC"/>
    <property type="match status" value="1"/>
</dbReference>
<dbReference type="EMBL" id="CP015820">
    <property type="protein sequence ID" value="AQT42607.1"/>
    <property type="molecule type" value="Genomic_DNA"/>
</dbReference>
<dbReference type="PANTHER" id="PTHR31609">
    <property type="entry name" value="YDJC DEACETYLASE FAMILY MEMBER"/>
    <property type="match status" value="1"/>
</dbReference>
<dbReference type="InterPro" id="IPR006879">
    <property type="entry name" value="YdjC-like"/>
</dbReference>
<sequence>MVFAKTKLLQEWIFNEFCCQIESVYKHFDNKQIRIDGHLHIHTLPPLKGVIEKLLNKYSVCYIRTPYEIGYRYSPFSIENMKGNLRRQLLGWWANDMKTLAQQYHLETADFFLGATASCRLTLDDIDRSLAMISRQAGGKDATIEIMIHPVVKGFSEGSFYKDSLYRSAHITQERLDELDLLLSDELIQIMKNHNAVFGDVSN</sequence>
<keyword evidence="5" id="KW-0119">Carbohydrate metabolism</keyword>
<dbReference type="GO" id="GO:0019213">
    <property type="term" value="F:deacetylase activity"/>
    <property type="evidence" value="ECO:0007669"/>
    <property type="project" value="TreeGrafter"/>
</dbReference>
<dbReference type="GO" id="GO:0046872">
    <property type="term" value="F:metal ion binding"/>
    <property type="evidence" value="ECO:0007669"/>
    <property type="project" value="UniProtKB-KW"/>
</dbReference>
<evidence type="ECO:0000313" key="6">
    <source>
        <dbReference type="EMBL" id="AQT42607.1"/>
    </source>
</evidence>
<evidence type="ECO:0000256" key="2">
    <source>
        <dbReference type="ARBA" id="ARBA00022723"/>
    </source>
</evidence>
<comment type="cofactor">
    <cofactor evidence="1">
        <name>Mg(2+)</name>
        <dbReference type="ChEBI" id="CHEBI:18420"/>
    </cofactor>
</comment>
<dbReference type="GO" id="GO:0016787">
    <property type="term" value="F:hydrolase activity"/>
    <property type="evidence" value="ECO:0007669"/>
    <property type="project" value="UniProtKB-KW"/>
</dbReference>
<keyword evidence="7" id="KW-1185">Reference proteome</keyword>
<name>A0A1U9MBE9_9HYPH</name>
<dbReference type="SUPFAM" id="SSF88713">
    <property type="entry name" value="Glycoside hydrolase/deacetylase"/>
    <property type="match status" value="1"/>
</dbReference>
<evidence type="ECO:0000256" key="5">
    <source>
        <dbReference type="ARBA" id="ARBA00023277"/>
    </source>
</evidence>
<reference evidence="6 7" key="1">
    <citation type="submission" date="2016-11" db="EMBL/GenBank/DDBJ databases">
        <title>Comparative genomics of Bartonella apis.</title>
        <authorList>
            <person name="Engel P."/>
        </authorList>
    </citation>
    <scope>NUCLEOTIDE SEQUENCE [LARGE SCALE GENOMIC DNA]</scope>
    <source>
        <strain evidence="6 7">BBC0178</strain>
    </source>
</reference>
<keyword evidence="2" id="KW-0479">Metal-binding</keyword>
<dbReference type="GO" id="GO:0005975">
    <property type="term" value="P:carbohydrate metabolic process"/>
    <property type="evidence" value="ECO:0007669"/>
    <property type="project" value="InterPro"/>
</dbReference>
<dbReference type="Proteomes" id="UP000189660">
    <property type="component" value="Chromosome"/>
</dbReference>
<dbReference type="AlphaFoldDB" id="A0A1U9MBE9"/>
<dbReference type="Gene3D" id="3.20.20.370">
    <property type="entry name" value="Glycoside hydrolase/deacetylase"/>
    <property type="match status" value="1"/>
</dbReference>
<dbReference type="RefSeq" id="WP_250638112.1">
    <property type="nucleotide sequence ID" value="NZ_CP015820.1"/>
</dbReference>